<dbReference type="EMBL" id="SOGN01000035">
    <property type="protein sequence ID" value="TFC81392.1"/>
    <property type="molecule type" value="Genomic_DNA"/>
</dbReference>
<organism evidence="1 2">
    <name type="scientific">Cryobacterium cheniae</name>
    <dbReference type="NCBI Taxonomy" id="1259262"/>
    <lineage>
        <taxon>Bacteria</taxon>
        <taxon>Bacillati</taxon>
        <taxon>Actinomycetota</taxon>
        <taxon>Actinomycetes</taxon>
        <taxon>Micrococcales</taxon>
        <taxon>Microbacteriaceae</taxon>
        <taxon>Cryobacterium</taxon>
    </lineage>
</organism>
<proteinExistence type="predicted"/>
<keyword evidence="2" id="KW-1185">Reference proteome</keyword>
<name>A0A4R8XT94_9MICO</name>
<evidence type="ECO:0000313" key="2">
    <source>
        <dbReference type="Proteomes" id="UP000298433"/>
    </source>
</evidence>
<dbReference type="Proteomes" id="UP000298433">
    <property type="component" value="Unassembled WGS sequence"/>
</dbReference>
<dbReference type="AlphaFoldDB" id="A0A4R8XT94"/>
<sequence>MIAVLSMDTLLDLDLDIDLESFVLLDFDPELPCEGTHHIRGLSGHSPAAPGSYMVVSPCCGPKVVQCTPRVLAMQASGVLYCGACQGEHLTSEYTFTPL</sequence>
<dbReference type="OrthoDB" id="5122870at2"/>
<evidence type="ECO:0000313" key="1">
    <source>
        <dbReference type="EMBL" id="TFC81392.1"/>
    </source>
</evidence>
<protein>
    <submittedName>
        <fullName evidence="1">Uncharacterized protein</fullName>
    </submittedName>
</protein>
<reference evidence="1 2" key="1">
    <citation type="submission" date="2019-03" db="EMBL/GenBank/DDBJ databases">
        <title>Genomics of glacier-inhabiting Cryobacterium strains.</title>
        <authorList>
            <person name="Liu Q."/>
            <person name="Xin Y.-H."/>
        </authorList>
    </citation>
    <scope>NUCLEOTIDE SEQUENCE [LARGE SCALE GENOMIC DNA]</scope>
    <source>
        <strain evidence="1 2">TMT2-48-2</strain>
    </source>
</reference>
<accession>A0A4R8XT94</accession>
<gene>
    <name evidence="1" type="ORF">E3T23_07960</name>
</gene>
<comment type="caution">
    <text evidence="1">The sequence shown here is derived from an EMBL/GenBank/DDBJ whole genome shotgun (WGS) entry which is preliminary data.</text>
</comment>